<evidence type="ECO:0008006" key="3">
    <source>
        <dbReference type="Google" id="ProtNLM"/>
    </source>
</evidence>
<reference evidence="1 2" key="1">
    <citation type="submission" date="2019-11" db="EMBL/GenBank/DDBJ databases">
        <title>Type strains purchased from KCTC, JCM and DSMZ.</title>
        <authorList>
            <person name="Lu H."/>
        </authorList>
    </citation>
    <scope>NUCLEOTIDE SEQUENCE [LARGE SCALE GENOMIC DNA]</scope>
    <source>
        <strain evidence="1 2">JCM 31587</strain>
    </source>
</reference>
<accession>A0A6L6QBT1</accession>
<comment type="caution">
    <text evidence="1">The sequence shown here is derived from an EMBL/GenBank/DDBJ whole genome shotgun (WGS) entry which is preliminary data.</text>
</comment>
<dbReference type="Proteomes" id="UP000472320">
    <property type="component" value="Unassembled WGS sequence"/>
</dbReference>
<gene>
    <name evidence="1" type="ORF">GM658_01135</name>
</gene>
<organism evidence="1 2">
    <name type="scientific">Massilia eburnea</name>
    <dbReference type="NCBI Taxonomy" id="1776165"/>
    <lineage>
        <taxon>Bacteria</taxon>
        <taxon>Pseudomonadati</taxon>
        <taxon>Pseudomonadota</taxon>
        <taxon>Betaproteobacteria</taxon>
        <taxon>Burkholderiales</taxon>
        <taxon>Oxalobacteraceae</taxon>
        <taxon>Telluria group</taxon>
        <taxon>Massilia</taxon>
    </lineage>
</organism>
<name>A0A6L6QBT1_9BURK</name>
<dbReference type="AlphaFoldDB" id="A0A6L6QBT1"/>
<proteinExistence type="predicted"/>
<dbReference type="SUPFAM" id="SSF48239">
    <property type="entry name" value="Terpenoid cyclases/Protein prenyltransferases"/>
    <property type="match status" value="1"/>
</dbReference>
<sequence>MAPDGSLQSEAASGALPLQVRSETARTLKQLASTPAALADAIAADTEDNTEYMACQAVSQVQAGRSAASLLAALGARQNSDGGFGGAPGFASNALDTAWTMLAFSAGAYADGAARGRAAAYLVSQQDANGSFGVSPSQPSANVSALAVMALQTAGGDPMVQNALNQGAAWLRGQRDANGARIAGPAGQWQR</sequence>
<evidence type="ECO:0000313" key="1">
    <source>
        <dbReference type="EMBL" id="MTW09193.1"/>
    </source>
</evidence>
<dbReference type="EMBL" id="WNKX01000001">
    <property type="protein sequence ID" value="MTW09193.1"/>
    <property type="molecule type" value="Genomic_DNA"/>
</dbReference>
<keyword evidence="2" id="KW-1185">Reference proteome</keyword>
<evidence type="ECO:0000313" key="2">
    <source>
        <dbReference type="Proteomes" id="UP000472320"/>
    </source>
</evidence>
<protein>
    <recommendedName>
        <fullName evidence="3">Squalene cyclase C-terminal domain-containing protein</fullName>
    </recommendedName>
</protein>
<dbReference type="InterPro" id="IPR008930">
    <property type="entry name" value="Terpenoid_cyclase/PrenylTrfase"/>
</dbReference>
<dbReference type="RefSeq" id="WP_155452175.1">
    <property type="nucleotide sequence ID" value="NZ_WNKX01000001.1"/>
</dbReference>
<dbReference type="Gene3D" id="1.50.10.20">
    <property type="match status" value="1"/>
</dbReference>